<gene>
    <name evidence="1" type="ORF">SMGD1_0615</name>
</gene>
<dbReference type="OrthoDB" id="9178605at2"/>
<proteinExistence type="predicted"/>
<dbReference type="AlphaFoldDB" id="B6BKT2"/>
<reference evidence="1 2" key="1">
    <citation type="journal article" date="2012" name="Proc. Natl. Acad. Sci. U.S.A.">
        <title>Genome and physiology of a model Epsilonproteobacterium responsible for sulfide detoxification in marine oxygen depletion zones.</title>
        <authorList>
            <person name="Grote J."/>
            <person name="Schott T."/>
            <person name="Bruckner C.G."/>
            <person name="Glockner F.O."/>
            <person name="Jost G."/>
            <person name="Teeling H."/>
            <person name="Labrenz M."/>
            <person name="Jurgens K."/>
        </authorList>
    </citation>
    <scope>NUCLEOTIDE SEQUENCE [LARGE SCALE GENOMIC DNA]</scope>
    <source>
        <strain evidence="1 2">GD1</strain>
    </source>
</reference>
<dbReference type="Proteomes" id="UP000006431">
    <property type="component" value="Unassembled WGS sequence"/>
</dbReference>
<dbReference type="STRING" id="929558.SMGD1_0615"/>
<name>B6BKT2_SULGG</name>
<dbReference type="RefSeq" id="WP_008338008.1">
    <property type="nucleotide sequence ID" value="NZ_AFRZ01000001.1"/>
</dbReference>
<evidence type="ECO:0000313" key="1">
    <source>
        <dbReference type="EMBL" id="EHP29142.1"/>
    </source>
</evidence>
<dbReference type="PATRIC" id="fig|929558.5.peg.614"/>
<dbReference type="HOGENOM" id="CLU_930422_0_0_7"/>
<accession>B6BKT2</accession>
<sequence>MKFFLGLLFVVSICSNLSGDDLIEYDYEVDAYYSNVSAFIDLDRDNNITDAISFSETQIYTDLILNTLNPNIFLLEAAVHPMGIGGLYFRQNHEDMYEKAKVQNFNLVKSVTAGFEEPYSLSFFIGRMMVFKNKKEDHIGNNRAYIGYLVTIGDYSIKDNLAHYDKWYNLEFKLKGTRNKEDRDLDWSFRVGSRIHQNSDFENSLYIGARRSSIDYKKSAWSFVYNSAFSVMAAVNAKTLHLSEMELILEKKWPLSWSEKVSFGLGIGYLYNSGDKYSGALKEEGIDNHQLILRPNLKW</sequence>
<organism evidence="1 2">
    <name type="scientific">Sulfurimonas gotlandica (strain DSM 19862 / JCM 16533 / GD1)</name>
    <dbReference type="NCBI Taxonomy" id="929558"/>
    <lineage>
        <taxon>Bacteria</taxon>
        <taxon>Pseudomonadati</taxon>
        <taxon>Campylobacterota</taxon>
        <taxon>Epsilonproteobacteria</taxon>
        <taxon>Campylobacterales</taxon>
        <taxon>Sulfurimonadaceae</taxon>
        <taxon>Sulfurimonas</taxon>
    </lineage>
</organism>
<dbReference type="EMBL" id="AFRZ01000001">
    <property type="protein sequence ID" value="EHP29142.1"/>
    <property type="molecule type" value="Genomic_DNA"/>
</dbReference>
<dbReference type="eggNOG" id="ENOG5030XJ2">
    <property type="taxonomic scope" value="Bacteria"/>
</dbReference>
<accession>H1FVU4</accession>
<comment type="caution">
    <text evidence="1">The sequence shown here is derived from an EMBL/GenBank/DDBJ whole genome shotgun (WGS) entry which is preliminary data.</text>
</comment>
<keyword evidence="2" id="KW-1185">Reference proteome</keyword>
<protein>
    <submittedName>
        <fullName evidence="1">Uncharacterized protein</fullName>
    </submittedName>
</protein>
<evidence type="ECO:0000313" key="2">
    <source>
        <dbReference type="Proteomes" id="UP000006431"/>
    </source>
</evidence>